<evidence type="ECO:0000256" key="1">
    <source>
        <dbReference type="ARBA" id="ARBA00001946"/>
    </source>
</evidence>
<evidence type="ECO:0000256" key="2">
    <source>
        <dbReference type="ARBA" id="ARBA00004141"/>
    </source>
</evidence>
<evidence type="ECO:0000256" key="5">
    <source>
        <dbReference type="ARBA" id="ARBA00022692"/>
    </source>
</evidence>
<comment type="cofactor">
    <cofactor evidence="1">
        <name>Mg(2+)</name>
        <dbReference type="ChEBI" id="CHEBI:18420"/>
    </cofactor>
</comment>
<feature type="transmembrane region" description="Helical" evidence="8">
    <location>
        <begin position="114"/>
        <end position="132"/>
    </location>
</feature>
<dbReference type="GO" id="GO:0006744">
    <property type="term" value="P:ubiquinone biosynthetic process"/>
    <property type="evidence" value="ECO:0007669"/>
    <property type="project" value="TreeGrafter"/>
</dbReference>
<dbReference type="FunFam" id="1.10.357.140:FF:000008">
    <property type="entry name" value="4-hydroxybenzoate octaprenyltransferase"/>
    <property type="match status" value="1"/>
</dbReference>
<feature type="transmembrane region" description="Helical" evidence="8">
    <location>
        <begin position="43"/>
        <end position="67"/>
    </location>
</feature>
<evidence type="ECO:0008006" key="10">
    <source>
        <dbReference type="Google" id="ProtNLM"/>
    </source>
</evidence>
<feature type="transmembrane region" description="Helical" evidence="8">
    <location>
        <begin position="137"/>
        <end position="155"/>
    </location>
</feature>
<evidence type="ECO:0000256" key="6">
    <source>
        <dbReference type="ARBA" id="ARBA00022989"/>
    </source>
</evidence>
<dbReference type="PANTHER" id="PTHR11048">
    <property type="entry name" value="PRENYLTRANSFERASES"/>
    <property type="match status" value="1"/>
</dbReference>
<dbReference type="PANTHER" id="PTHR11048:SF28">
    <property type="entry name" value="4-HYDROXYBENZOATE POLYPRENYLTRANSFERASE, MITOCHONDRIAL"/>
    <property type="match status" value="1"/>
</dbReference>
<dbReference type="Gene3D" id="1.20.120.1780">
    <property type="entry name" value="UbiA prenyltransferase"/>
    <property type="match status" value="1"/>
</dbReference>
<keyword evidence="6 8" id="KW-1133">Transmembrane helix</keyword>
<keyword evidence="4" id="KW-0808">Transferase</keyword>
<feature type="transmembrane region" description="Helical" evidence="8">
    <location>
        <begin position="88"/>
        <end position="108"/>
    </location>
</feature>
<comment type="similarity">
    <text evidence="3">Belongs to the UbiA prenyltransferase family.</text>
</comment>
<dbReference type="InterPro" id="IPR000537">
    <property type="entry name" value="UbiA_prenyltransferase"/>
</dbReference>
<feature type="transmembrane region" description="Helical" evidence="8">
    <location>
        <begin position="161"/>
        <end position="180"/>
    </location>
</feature>
<dbReference type="InterPro" id="IPR039653">
    <property type="entry name" value="Prenyltransferase"/>
</dbReference>
<feature type="transmembrane region" description="Helical" evidence="8">
    <location>
        <begin position="232"/>
        <end position="249"/>
    </location>
</feature>
<protein>
    <recommendedName>
        <fullName evidence="10">4-hydroxybenzoate polyprenyltransferase</fullName>
    </recommendedName>
</protein>
<dbReference type="NCBIfam" id="TIGR01474">
    <property type="entry name" value="ubiA_proteo"/>
    <property type="match status" value="1"/>
</dbReference>
<gene>
    <name evidence="9" type="ORF">METZ01_LOCUS37381</name>
</gene>
<dbReference type="InterPro" id="IPR006370">
    <property type="entry name" value="HB_polyprenyltransferase-like"/>
</dbReference>
<evidence type="ECO:0000313" key="9">
    <source>
        <dbReference type="EMBL" id="SUZ84527.1"/>
    </source>
</evidence>
<dbReference type="GO" id="GO:0005886">
    <property type="term" value="C:plasma membrane"/>
    <property type="evidence" value="ECO:0007669"/>
    <property type="project" value="TreeGrafter"/>
</dbReference>
<evidence type="ECO:0000256" key="8">
    <source>
        <dbReference type="SAM" id="Phobius"/>
    </source>
</evidence>
<dbReference type="CDD" id="cd13959">
    <property type="entry name" value="PT_UbiA_COQ2"/>
    <property type="match status" value="1"/>
</dbReference>
<name>A0A381R3X7_9ZZZZ</name>
<comment type="subcellular location">
    <subcellularLocation>
        <location evidence="2">Membrane</location>
        <topology evidence="2">Multi-pass membrane protein</topology>
    </subcellularLocation>
</comment>
<dbReference type="EMBL" id="UINC01001594">
    <property type="protein sequence ID" value="SUZ84527.1"/>
    <property type="molecule type" value="Genomic_DNA"/>
</dbReference>
<dbReference type="FunFam" id="1.20.120.1780:FF:000001">
    <property type="entry name" value="4-hydroxybenzoate octaprenyltransferase"/>
    <property type="match status" value="1"/>
</dbReference>
<keyword evidence="5 8" id="KW-0812">Transmembrane</keyword>
<reference evidence="9" key="1">
    <citation type="submission" date="2018-05" db="EMBL/GenBank/DDBJ databases">
        <authorList>
            <person name="Lanie J.A."/>
            <person name="Ng W.-L."/>
            <person name="Kazmierczak K.M."/>
            <person name="Andrzejewski T.M."/>
            <person name="Davidsen T.M."/>
            <person name="Wayne K.J."/>
            <person name="Tettelin H."/>
            <person name="Glass J.I."/>
            <person name="Rusch D."/>
            <person name="Podicherti R."/>
            <person name="Tsui H.-C.T."/>
            <person name="Winkler M.E."/>
        </authorList>
    </citation>
    <scope>NUCLEOTIDE SEQUENCE</scope>
</reference>
<evidence type="ECO:0000256" key="7">
    <source>
        <dbReference type="ARBA" id="ARBA00023136"/>
    </source>
</evidence>
<feature type="transmembrane region" description="Helical" evidence="8">
    <location>
        <begin position="201"/>
        <end position="226"/>
    </location>
</feature>
<evidence type="ECO:0000256" key="4">
    <source>
        <dbReference type="ARBA" id="ARBA00022679"/>
    </source>
</evidence>
<dbReference type="GO" id="GO:0008412">
    <property type="term" value="F:4-hydroxybenzoate polyprenyltransferase activity"/>
    <property type="evidence" value="ECO:0007669"/>
    <property type="project" value="TreeGrafter"/>
</dbReference>
<organism evidence="9">
    <name type="scientific">marine metagenome</name>
    <dbReference type="NCBI Taxonomy" id="408172"/>
    <lineage>
        <taxon>unclassified sequences</taxon>
        <taxon>metagenomes</taxon>
        <taxon>ecological metagenomes</taxon>
    </lineage>
</organism>
<proteinExistence type="inferred from homology"/>
<dbReference type="Pfam" id="PF01040">
    <property type="entry name" value="UbiA"/>
    <property type="match status" value="1"/>
</dbReference>
<sequence>MTRPQKLKALIELMRLDRPVGTLLLLWPTLTALWLAAEAAPTLWILCTFIAGTFVMRAAGCVANDIVDRHVDPFVERTKSRPLADGRLRLFEAIILFAALSSLALALMLMLNAMTRWMAVAGFCIAIVYPFMKRVTFFPQVVLGIAFSWGIPMASTAVREGLSIPICVFFLMSVIWIIAYDTEYAMVDRKDDRTIGVKSTALLLGNWDRLAIGLMQFLSLVLLFLLGKICGFQIPYSLALIIVTGLFIYQQILIRTRDETCCFKAFGNNTWVGFTIFIGVVTEHLIGAPSW</sequence>
<dbReference type="AlphaFoldDB" id="A0A381R3X7"/>
<keyword evidence="7 8" id="KW-0472">Membrane</keyword>
<feature type="transmembrane region" description="Helical" evidence="8">
    <location>
        <begin position="20"/>
        <end position="37"/>
    </location>
</feature>
<dbReference type="HAMAP" id="MF_01635">
    <property type="entry name" value="UbiA"/>
    <property type="match status" value="1"/>
</dbReference>
<dbReference type="Gene3D" id="1.10.357.140">
    <property type="entry name" value="UbiA prenyltransferase"/>
    <property type="match status" value="1"/>
</dbReference>
<accession>A0A381R3X7</accession>
<dbReference type="InterPro" id="IPR044878">
    <property type="entry name" value="UbiA_sf"/>
</dbReference>
<evidence type="ECO:0000256" key="3">
    <source>
        <dbReference type="ARBA" id="ARBA00005985"/>
    </source>
</evidence>